<dbReference type="AlphaFoldDB" id="A0A060RE83"/>
<gene>
    <name evidence="1" type="ORF">BN938_2409</name>
</gene>
<dbReference type="STRING" id="1433126.BN938_2409"/>
<reference evidence="1 2" key="1">
    <citation type="journal article" date="2015" name="Genome Announc.">
        <title>Complete Genome Sequence of the Novel Leech Symbiont Mucinivorans hirudinis M3T.</title>
        <authorList>
            <person name="Nelson M.C."/>
            <person name="Bomar L."/>
            <person name="Graf J."/>
        </authorList>
    </citation>
    <scope>NUCLEOTIDE SEQUENCE [LARGE SCALE GENOMIC DNA]</scope>
    <source>
        <strain evidence="2">M3</strain>
    </source>
</reference>
<dbReference type="KEGG" id="rbc:BN938_2409"/>
<protein>
    <submittedName>
        <fullName evidence="1">Uncharacterized protein</fullName>
    </submittedName>
</protein>
<keyword evidence="2" id="KW-1185">Reference proteome</keyword>
<dbReference type="Proteomes" id="UP000027616">
    <property type="component" value="Chromosome I"/>
</dbReference>
<organism evidence="1 2">
    <name type="scientific">Mucinivorans hirudinis</name>
    <dbReference type="NCBI Taxonomy" id="1433126"/>
    <lineage>
        <taxon>Bacteria</taxon>
        <taxon>Pseudomonadati</taxon>
        <taxon>Bacteroidota</taxon>
        <taxon>Bacteroidia</taxon>
        <taxon>Bacteroidales</taxon>
        <taxon>Rikenellaceae</taxon>
        <taxon>Mucinivorans</taxon>
    </lineage>
</organism>
<name>A0A060RE83_9BACT</name>
<evidence type="ECO:0000313" key="1">
    <source>
        <dbReference type="EMBL" id="CDN32479.1"/>
    </source>
</evidence>
<evidence type="ECO:0000313" key="2">
    <source>
        <dbReference type="Proteomes" id="UP000027616"/>
    </source>
</evidence>
<dbReference type="EMBL" id="HG934468">
    <property type="protein sequence ID" value="CDN32479.1"/>
    <property type="molecule type" value="Genomic_DNA"/>
</dbReference>
<accession>A0A060RE83</accession>
<proteinExistence type="predicted"/>
<sequence>MMSFWDGLFRPKTAENYTHKIDSQNKPDCLLVGKGRYIIPIFLILYEVRHKELRFRKCRANYSAVNEKHIQISLDYNFSMKFL</sequence>
<dbReference type="HOGENOM" id="CLU_2538875_0_0_10"/>